<dbReference type="Proteomes" id="UP001152747">
    <property type="component" value="Unassembled WGS sequence"/>
</dbReference>
<comment type="caution">
    <text evidence="3">The sequence shown here is derived from an EMBL/GenBank/DDBJ whole genome shotgun (WGS) entry which is preliminary data.</text>
</comment>
<keyword evidence="1" id="KW-0732">Signal</keyword>
<dbReference type="Pfam" id="PF01764">
    <property type="entry name" value="Lipase_3"/>
    <property type="match status" value="1"/>
</dbReference>
<dbReference type="OrthoDB" id="426718at2759"/>
<dbReference type="SUPFAM" id="SSF53474">
    <property type="entry name" value="alpha/beta-Hydrolases"/>
    <property type="match status" value="1"/>
</dbReference>
<evidence type="ECO:0000256" key="1">
    <source>
        <dbReference type="SAM" id="SignalP"/>
    </source>
</evidence>
<dbReference type="Gene3D" id="3.40.50.1820">
    <property type="entry name" value="alpha/beta hydrolase"/>
    <property type="match status" value="1"/>
</dbReference>
<evidence type="ECO:0000313" key="4">
    <source>
        <dbReference type="Proteomes" id="UP001152747"/>
    </source>
</evidence>
<protein>
    <recommendedName>
        <fullName evidence="2">Fungal lipase-type domain-containing protein</fullName>
    </recommendedName>
</protein>
<keyword evidence="4" id="KW-1185">Reference proteome</keyword>
<organism evidence="3 4">
    <name type="scientific">Caenorhabditis angaria</name>
    <dbReference type="NCBI Taxonomy" id="860376"/>
    <lineage>
        <taxon>Eukaryota</taxon>
        <taxon>Metazoa</taxon>
        <taxon>Ecdysozoa</taxon>
        <taxon>Nematoda</taxon>
        <taxon>Chromadorea</taxon>
        <taxon>Rhabditida</taxon>
        <taxon>Rhabditina</taxon>
        <taxon>Rhabditomorpha</taxon>
        <taxon>Rhabditoidea</taxon>
        <taxon>Rhabditidae</taxon>
        <taxon>Peloderinae</taxon>
        <taxon>Caenorhabditis</taxon>
    </lineage>
</organism>
<dbReference type="PANTHER" id="PTHR45908">
    <property type="entry name" value="PROTEIN CBG11750-RELATED"/>
    <property type="match status" value="1"/>
</dbReference>
<proteinExistence type="predicted"/>
<gene>
    <name evidence="3" type="ORF">CAMP_LOCUS8765</name>
</gene>
<reference evidence="3" key="1">
    <citation type="submission" date="2022-11" db="EMBL/GenBank/DDBJ databases">
        <authorList>
            <person name="Kikuchi T."/>
        </authorList>
    </citation>
    <scope>NUCLEOTIDE SEQUENCE</scope>
    <source>
        <strain evidence="3">PS1010</strain>
    </source>
</reference>
<dbReference type="EMBL" id="CANHGI010000003">
    <property type="protein sequence ID" value="CAI5446128.1"/>
    <property type="molecule type" value="Genomic_DNA"/>
</dbReference>
<accession>A0A9P1IKK0</accession>
<dbReference type="InterPro" id="IPR002921">
    <property type="entry name" value="Fungal_lipase-type"/>
</dbReference>
<name>A0A9P1IKK0_9PELO</name>
<evidence type="ECO:0000259" key="2">
    <source>
        <dbReference type="Pfam" id="PF01764"/>
    </source>
</evidence>
<dbReference type="InterPro" id="IPR029058">
    <property type="entry name" value="AB_hydrolase_fold"/>
</dbReference>
<evidence type="ECO:0000313" key="3">
    <source>
        <dbReference type="EMBL" id="CAI5446128.1"/>
    </source>
</evidence>
<dbReference type="GO" id="GO:0006629">
    <property type="term" value="P:lipid metabolic process"/>
    <property type="evidence" value="ECO:0007669"/>
    <property type="project" value="InterPro"/>
</dbReference>
<sequence>MPTQVIALILCLAIIGTVLSDCNSCTTSGNIYCADTSDCISVDNFNSTTCGTPINVAFNCPTPPRVPYDEEFMRTWMYVIATAAQNENPQLCFDNQLPTLKLYQYRTVNCSADYPDVTCCGYTAFDTTKRAIVVAFKGAHGDDQNTVLSQGESVNGTIPFFNNGRVMQVYLDSFMALWNGGIQQDLRRLIYLYPNYELWVNGHSLGAAMATLASAYIVKSGLFKSENMKVVTLGTPSVGDLEFAMWHYNTFVYSFHIVHRYDPVPKNSVLDTVHNITLYHQRTLVWYDNYMRVGDPYIICLEADGPYCDGLAIQNNSMWQDHLYYFNILLPDWGHAGCPKNISAYQQP</sequence>
<dbReference type="AlphaFoldDB" id="A0A9P1IKK0"/>
<feature type="domain" description="Fungal lipase-type" evidence="2">
    <location>
        <begin position="133"/>
        <end position="268"/>
    </location>
</feature>
<dbReference type="CDD" id="cd00519">
    <property type="entry name" value="Lipase_3"/>
    <property type="match status" value="1"/>
</dbReference>
<dbReference type="PANTHER" id="PTHR45908:SF14">
    <property type="entry name" value="FUNGAL LIPASE-LIKE DOMAIN-CONTAINING PROTEIN"/>
    <property type="match status" value="1"/>
</dbReference>
<feature type="signal peptide" evidence="1">
    <location>
        <begin position="1"/>
        <end position="20"/>
    </location>
</feature>
<feature type="chain" id="PRO_5040516172" description="Fungal lipase-type domain-containing protein" evidence="1">
    <location>
        <begin position="21"/>
        <end position="348"/>
    </location>
</feature>